<dbReference type="AlphaFoldDB" id="A0A6P4BCQ7"/>
<accession>A0A6P4BCQ7</accession>
<protein>
    <submittedName>
        <fullName evidence="2">Uncharacterized protein At4g02000-like</fullName>
    </submittedName>
</protein>
<dbReference type="InterPro" id="IPR040256">
    <property type="entry name" value="At4g02000-like"/>
</dbReference>
<dbReference type="Proteomes" id="UP000515211">
    <property type="component" value="Chromosome 9"/>
</dbReference>
<dbReference type="KEGG" id="adu:107465672"/>
<reference evidence="2" key="2">
    <citation type="submission" date="2025-08" db="UniProtKB">
        <authorList>
            <consortium name="RefSeq"/>
        </authorList>
    </citation>
    <scope>IDENTIFICATION</scope>
    <source>
        <tissue evidence="2">Whole plant</tissue>
    </source>
</reference>
<evidence type="ECO:0000313" key="1">
    <source>
        <dbReference type="Proteomes" id="UP000515211"/>
    </source>
</evidence>
<evidence type="ECO:0000313" key="2">
    <source>
        <dbReference type="RefSeq" id="XP_015940125.1"/>
    </source>
</evidence>
<dbReference type="RefSeq" id="XP_015940125.1">
    <property type="nucleotide sequence ID" value="XM_016084639.1"/>
</dbReference>
<gene>
    <name evidence="2" type="primary">LOC107465672</name>
</gene>
<dbReference type="PANTHER" id="PTHR31286">
    <property type="entry name" value="GLYCINE-RICH CELL WALL STRUCTURAL PROTEIN 1.8-LIKE"/>
    <property type="match status" value="1"/>
</dbReference>
<dbReference type="PANTHER" id="PTHR31286:SF99">
    <property type="entry name" value="DUF4283 DOMAIN-CONTAINING PROTEIN"/>
    <property type="match status" value="1"/>
</dbReference>
<keyword evidence="1" id="KW-1185">Reference proteome</keyword>
<proteinExistence type="predicted"/>
<dbReference type="GeneID" id="107465672"/>
<reference evidence="1" key="1">
    <citation type="journal article" date="2016" name="Nat. Genet.">
        <title>The genome sequences of Arachis duranensis and Arachis ipaensis, the diploid ancestors of cultivated peanut.</title>
        <authorList>
            <person name="Bertioli D.J."/>
            <person name="Cannon S.B."/>
            <person name="Froenicke L."/>
            <person name="Huang G."/>
            <person name="Farmer A.D."/>
            <person name="Cannon E.K."/>
            <person name="Liu X."/>
            <person name="Gao D."/>
            <person name="Clevenger J."/>
            <person name="Dash S."/>
            <person name="Ren L."/>
            <person name="Moretzsohn M.C."/>
            <person name="Shirasawa K."/>
            <person name="Huang W."/>
            <person name="Vidigal B."/>
            <person name="Abernathy B."/>
            <person name="Chu Y."/>
            <person name="Niederhuth C.E."/>
            <person name="Umale P."/>
            <person name="Araujo A.C."/>
            <person name="Kozik A."/>
            <person name="Kim K.D."/>
            <person name="Burow M.D."/>
            <person name="Varshney R.K."/>
            <person name="Wang X."/>
            <person name="Zhang X."/>
            <person name="Barkley N."/>
            <person name="Guimaraes P.M."/>
            <person name="Isobe S."/>
            <person name="Guo B."/>
            <person name="Liao B."/>
            <person name="Stalker H.T."/>
            <person name="Schmitz R.J."/>
            <person name="Scheffler B.E."/>
            <person name="Leal-Bertioli S.C."/>
            <person name="Xun X."/>
            <person name="Jackson S.A."/>
            <person name="Michelmore R."/>
            <person name="Ozias-Akins P."/>
        </authorList>
    </citation>
    <scope>NUCLEOTIDE SEQUENCE [LARGE SCALE GENOMIC DNA]</scope>
    <source>
        <strain evidence="1">cv. V14167</strain>
    </source>
</reference>
<organism evidence="1 2">
    <name type="scientific">Arachis duranensis</name>
    <name type="common">Wild peanut</name>
    <dbReference type="NCBI Taxonomy" id="130453"/>
    <lineage>
        <taxon>Eukaryota</taxon>
        <taxon>Viridiplantae</taxon>
        <taxon>Streptophyta</taxon>
        <taxon>Embryophyta</taxon>
        <taxon>Tracheophyta</taxon>
        <taxon>Spermatophyta</taxon>
        <taxon>Magnoliopsida</taxon>
        <taxon>eudicotyledons</taxon>
        <taxon>Gunneridae</taxon>
        <taxon>Pentapetalae</taxon>
        <taxon>rosids</taxon>
        <taxon>fabids</taxon>
        <taxon>Fabales</taxon>
        <taxon>Fabaceae</taxon>
        <taxon>Papilionoideae</taxon>
        <taxon>50 kb inversion clade</taxon>
        <taxon>dalbergioids sensu lato</taxon>
        <taxon>Dalbergieae</taxon>
        <taxon>Pterocarpus clade</taxon>
        <taxon>Arachis</taxon>
    </lineage>
</organism>
<sequence>MKGGYVRGGHSKFNELKQKQTMKLKRIGRQMMELKSIGRQGKKVRRAGEEKGFTGSLSLVARQEDWTLEETERQVVSAPAIRNFSEAVKGGLKPFYSREDLDFVLTGGPWRIFYHYLAISPWKPNFNPVEAAVDTIAAWVQLPDLAIEYYDEEMLKKIENVIGQIMKVDVNTADKRRKKFVRLCVQLDLTAPLVVQYSINGVKYEVEYERLYNICFSCDMVEHEKNN</sequence>
<name>A0A6P4BCQ7_ARADU</name>